<dbReference type="InterPro" id="IPR005135">
    <property type="entry name" value="Endo/exonuclease/phosphatase"/>
</dbReference>
<dbReference type="PANTHER" id="PTHR14859:SF15">
    <property type="entry name" value="ENDONUCLEASE_EXONUCLEASE_PHOSPHATASE DOMAIN-CONTAINING PROTEIN"/>
    <property type="match status" value="1"/>
</dbReference>
<gene>
    <name evidence="3" type="ORF">M0M57_10970</name>
</gene>
<keyword evidence="3" id="KW-0255">Endonuclease</keyword>
<keyword evidence="3" id="KW-0540">Nuclease</keyword>
<dbReference type="GO" id="GO:0004519">
    <property type="term" value="F:endonuclease activity"/>
    <property type="evidence" value="ECO:0007669"/>
    <property type="project" value="UniProtKB-KW"/>
</dbReference>
<reference evidence="3" key="1">
    <citation type="submission" date="2022-04" db="EMBL/GenBank/DDBJ databases">
        <title>Consumption of N2O by Flavobacterium azooxidireducens sp. nov. isolated from Decomposing Leaf Litter of Phragmites australis (Cav.).</title>
        <authorList>
            <person name="Behrendt U."/>
            <person name="Spanner T."/>
            <person name="Augustin J."/>
            <person name="Horn M.A."/>
            <person name="Kolb S."/>
            <person name="Ulrich A."/>
        </authorList>
    </citation>
    <scope>NUCLEOTIDE SEQUENCE</scope>
    <source>
        <strain evidence="3">IGB 4-14</strain>
    </source>
</reference>
<dbReference type="InterPro" id="IPR051916">
    <property type="entry name" value="GPI-anchor_lipid_remodeler"/>
</dbReference>
<dbReference type="RefSeq" id="WP_248433072.1">
    <property type="nucleotide sequence ID" value="NZ_CP096205.1"/>
</dbReference>
<dbReference type="SUPFAM" id="SSF56219">
    <property type="entry name" value="DNase I-like"/>
    <property type="match status" value="1"/>
</dbReference>
<keyword evidence="3" id="KW-0378">Hydrolase</keyword>
<dbReference type="EMBL" id="CP096205">
    <property type="protein sequence ID" value="UPQ78145.1"/>
    <property type="molecule type" value="Genomic_DNA"/>
</dbReference>
<dbReference type="CDD" id="cd09084">
    <property type="entry name" value="EEP-2"/>
    <property type="match status" value="1"/>
</dbReference>
<sequence length="350" mass="40913">MKNLGWFNKVILFFNIVLTVLTFVAYILPFLAPRLFPILSVLTLFLPLMLILNLLFFSYWLIQFKRQMLLSGIVLLLGITFVNKFYKLSETNLPKEENDFVVMSYNVRLFNLYDWIERDVSLPISTFIKEQTPDILCIQEFSNRNEVDFRVYKHKYVFIEGKNTKLGQAIFSKYPIVNEGVIPFPNSTNNAIYADVKRGKDTIRVYSMHLQSIKITPDVHEIDENIQGVSQDQSKRMLRRMSTSFKSQQNQAEIIKKHKADCKYPIIICGDMNNSPFSFVYRSIKGDLNDAFEEAGSGFGTTYSFKYYPARIDYIFTDKKFVVKQFSSFPNFRNSDHFPIVTRLAFETEK</sequence>
<dbReference type="Proteomes" id="UP000830583">
    <property type="component" value="Chromosome"/>
</dbReference>
<protein>
    <submittedName>
        <fullName evidence="3">Endonuclease/exonuclease/phosphatase family protein</fullName>
    </submittedName>
</protein>
<evidence type="ECO:0000313" key="3">
    <source>
        <dbReference type="EMBL" id="UPQ78145.1"/>
    </source>
</evidence>
<keyword evidence="4" id="KW-1185">Reference proteome</keyword>
<accession>A0ABY4KFG3</accession>
<name>A0ABY4KFG3_9FLAO</name>
<evidence type="ECO:0000313" key="4">
    <source>
        <dbReference type="Proteomes" id="UP000830583"/>
    </source>
</evidence>
<dbReference type="InterPro" id="IPR036691">
    <property type="entry name" value="Endo/exonu/phosph_ase_sf"/>
</dbReference>
<feature type="transmembrane region" description="Helical" evidence="1">
    <location>
        <begin position="12"/>
        <end position="32"/>
    </location>
</feature>
<feature type="transmembrane region" description="Helical" evidence="1">
    <location>
        <begin position="38"/>
        <end position="62"/>
    </location>
</feature>
<evidence type="ECO:0000256" key="1">
    <source>
        <dbReference type="SAM" id="Phobius"/>
    </source>
</evidence>
<feature type="domain" description="Endonuclease/exonuclease/phosphatase" evidence="2">
    <location>
        <begin position="103"/>
        <end position="337"/>
    </location>
</feature>
<keyword evidence="1" id="KW-1133">Transmembrane helix</keyword>
<evidence type="ECO:0000259" key="2">
    <source>
        <dbReference type="Pfam" id="PF03372"/>
    </source>
</evidence>
<dbReference type="PANTHER" id="PTHR14859">
    <property type="entry name" value="CALCOFLUOR WHITE HYPERSENSITIVE PROTEIN PRECURSOR"/>
    <property type="match status" value="1"/>
</dbReference>
<keyword evidence="1" id="KW-0812">Transmembrane</keyword>
<proteinExistence type="predicted"/>
<dbReference type="Gene3D" id="3.60.10.10">
    <property type="entry name" value="Endonuclease/exonuclease/phosphatase"/>
    <property type="match status" value="1"/>
</dbReference>
<keyword evidence="1" id="KW-0472">Membrane</keyword>
<organism evidence="3 4">
    <name type="scientific">Flavobacterium azooxidireducens</name>
    <dbReference type="NCBI Taxonomy" id="1871076"/>
    <lineage>
        <taxon>Bacteria</taxon>
        <taxon>Pseudomonadati</taxon>
        <taxon>Bacteroidota</taxon>
        <taxon>Flavobacteriia</taxon>
        <taxon>Flavobacteriales</taxon>
        <taxon>Flavobacteriaceae</taxon>
        <taxon>Flavobacterium</taxon>
    </lineage>
</organism>
<dbReference type="Pfam" id="PF03372">
    <property type="entry name" value="Exo_endo_phos"/>
    <property type="match status" value="1"/>
</dbReference>